<dbReference type="EMBL" id="BLRU01000151">
    <property type="protein sequence ID" value="GFP19824.1"/>
    <property type="molecule type" value="Genomic_DNA"/>
</dbReference>
<organism evidence="1 2">
    <name type="scientific">Candidatus Hakubella thermalkaliphila</name>
    <dbReference type="NCBI Taxonomy" id="2754717"/>
    <lineage>
        <taxon>Bacteria</taxon>
        <taxon>Bacillati</taxon>
        <taxon>Actinomycetota</taxon>
        <taxon>Actinomycetota incertae sedis</taxon>
        <taxon>Candidatus Hakubellales</taxon>
        <taxon>Candidatus Hakubellaceae</taxon>
        <taxon>Candidatus Hakubella</taxon>
    </lineage>
</organism>
<protein>
    <submittedName>
        <fullName evidence="1">Uncharacterized protein</fullName>
    </submittedName>
</protein>
<dbReference type="Proteomes" id="UP000574717">
    <property type="component" value="Unassembled WGS sequence"/>
</dbReference>
<comment type="caution">
    <text evidence="1">The sequence shown here is derived from an EMBL/GenBank/DDBJ whole genome shotgun (WGS) entry which is preliminary data.</text>
</comment>
<accession>A0A6V8NKA3</accession>
<name>A0A6V8NKA3_9ACTN</name>
<evidence type="ECO:0000313" key="1">
    <source>
        <dbReference type="EMBL" id="GFP19824.1"/>
    </source>
</evidence>
<reference evidence="1 2" key="1">
    <citation type="journal article" date="2020" name="Front. Microbiol.">
        <title>Single-cell genomics of novel Actinobacteria with the Wood-Ljungdahl pathway discovered in a serpentinizing system.</title>
        <authorList>
            <person name="Merino N."/>
            <person name="Kawai M."/>
            <person name="Boyd E.S."/>
            <person name="Colman D.R."/>
            <person name="McGlynn S.E."/>
            <person name="Nealson K.H."/>
            <person name="Kurokawa K."/>
            <person name="Hongoh Y."/>
        </authorList>
    </citation>
    <scope>NUCLEOTIDE SEQUENCE [LARGE SCALE GENOMIC DNA]</scope>
    <source>
        <strain evidence="1 2">S03</strain>
    </source>
</reference>
<dbReference type="AlphaFoldDB" id="A0A6V8NKA3"/>
<gene>
    <name evidence="1" type="ORF">HKBW3S03_01328</name>
</gene>
<evidence type="ECO:0000313" key="2">
    <source>
        <dbReference type="Proteomes" id="UP000574717"/>
    </source>
</evidence>
<proteinExistence type="predicted"/>
<sequence>MAFLRFQSTVRALVKNWEKRRRYGREFFKWQKRKRPDLITEELADEKKENIGNCSISCGRNRQLRKNFKKHLFFTCIQNQIVIYHNTWSSMLYIMVAR</sequence>